<organism evidence="1 2">
    <name type="scientific">Naganishia onofrii</name>
    <dbReference type="NCBI Taxonomy" id="1851511"/>
    <lineage>
        <taxon>Eukaryota</taxon>
        <taxon>Fungi</taxon>
        <taxon>Dikarya</taxon>
        <taxon>Basidiomycota</taxon>
        <taxon>Agaricomycotina</taxon>
        <taxon>Tremellomycetes</taxon>
        <taxon>Filobasidiales</taxon>
        <taxon>Filobasidiaceae</taxon>
        <taxon>Naganishia</taxon>
    </lineage>
</organism>
<proteinExistence type="predicted"/>
<reference evidence="1" key="1">
    <citation type="submission" date="2023-04" db="EMBL/GenBank/DDBJ databases">
        <title>Draft Genome sequencing of Naganishia species isolated from polar environments using Oxford Nanopore Technology.</title>
        <authorList>
            <person name="Leo P."/>
            <person name="Venkateswaran K."/>
        </authorList>
    </citation>
    <scope>NUCLEOTIDE SEQUENCE</scope>
    <source>
        <strain evidence="1">DBVPG 5303</strain>
    </source>
</reference>
<dbReference type="Proteomes" id="UP001234202">
    <property type="component" value="Unassembled WGS sequence"/>
</dbReference>
<gene>
    <name evidence="1" type="ORF">QFC24_001520</name>
</gene>
<comment type="caution">
    <text evidence="1">The sequence shown here is derived from an EMBL/GenBank/DDBJ whole genome shotgun (WGS) entry which is preliminary data.</text>
</comment>
<name>A0ACC2XTI0_9TREE</name>
<accession>A0ACC2XTI0</accession>
<protein>
    <submittedName>
        <fullName evidence="1">Uncharacterized protein</fullName>
    </submittedName>
</protein>
<keyword evidence="2" id="KW-1185">Reference proteome</keyword>
<dbReference type="EMBL" id="JASBWV010000003">
    <property type="protein sequence ID" value="KAJ9127282.1"/>
    <property type="molecule type" value="Genomic_DNA"/>
</dbReference>
<evidence type="ECO:0000313" key="2">
    <source>
        <dbReference type="Proteomes" id="UP001234202"/>
    </source>
</evidence>
<evidence type="ECO:0000313" key="1">
    <source>
        <dbReference type="EMBL" id="KAJ9127282.1"/>
    </source>
</evidence>
<sequence>MRYPKGDPIRDGAIKAYSDVMFIQVLSAVVVAILPPIVCYYMIQPIRLEDVQNMRDGKSLTGRQTKVSQRLGGAAQPGDIEEGVESEESWECDVEEDGSSDSESGILERVTSRTRRSSFFA</sequence>